<accession>A0A0G0CWB6</accession>
<dbReference type="EMBL" id="LBOZ01000003">
    <property type="protein sequence ID" value="KKP47652.1"/>
    <property type="molecule type" value="Genomic_DNA"/>
</dbReference>
<proteinExistence type="predicted"/>
<dbReference type="InterPro" id="IPR051319">
    <property type="entry name" value="Oligoribo/pAp-PDE_c-di-AMP_PDE"/>
</dbReference>
<dbReference type="AlphaFoldDB" id="A0A0G0CWB6"/>
<name>A0A0G0CWB6_9BACT</name>
<dbReference type="SUPFAM" id="SSF64182">
    <property type="entry name" value="DHH phosphoesterases"/>
    <property type="match status" value="1"/>
</dbReference>
<gene>
    <name evidence="2" type="ORF">UR38_C0003G0057</name>
</gene>
<evidence type="ECO:0008006" key="4">
    <source>
        <dbReference type="Google" id="ProtNLM"/>
    </source>
</evidence>
<sequence length="308" mass="33558">MLLLPLMDNSFKTLIDSAQEVLILLPQKPNLDQVASGLSLYLSFLGSGKDVTISCPVAMTAEFSRLIGVDKITGNLGDKNLIIKFVNYNATDVDKVSYDIENSQFKLTISPKVGFKSPTKDQIEVSYAGGSSDFVVLVGGTSESDFPVLQTLDFASSKIIHLGTRLLEIENKDLQVLSFAQSASSISEIVAGLIKEGGFVLDPDIATNLIVGIESESKNFQSSEVTVNTFETFTELLKLGGLRFKKVPTSTFPQGSIPNKPYNQVNQLPINPVIQDRQMTPEEAEEEIQQDIPPSWSEPKIFTGTSVS</sequence>
<feature type="region of interest" description="Disordered" evidence="1">
    <location>
        <begin position="279"/>
        <end position="308"/>
    </location>
</feature>
<reference evidence="2 3" key="1">
    <citation type="journal article" date="2015" name="Nature">
        <title>rRNA introns, odd ribosomes, and small enigmatic genomes across a large radiation of phyla.</title>
        <authorList>
            <person name="Brown C.T."/>
            <person name="Hug L.A."/>
            <person name="Thomas B.C."/>
            <person name="Sharon I."/>
            <person name="Castelle C.J."/>
            <person name="Singh A."/>
            <person name="Wilkins M.J."/>
            <person name="Williams K.H."/>
            <person name="Banfield J.F."/>
        </authorList>
    </citation>
    <scope>NUCLEOTIDE SEQUENCE [LARGE SCALE GENOMIC DNA]</scope>
</reference>
<comment type="caution">
    <text evidence="2">The sequence shown here is derived from an EMBL/GenBank/DDBJ whole genome shotgun (WGS) entry which is preliminary data.</text>
</comment>
<protein>
    <recommendedName>
        <fullName evidence="4">Phosphoesterase RecJ domain protein</fullName>
    </recommendedName>
</protein>
<dbReference type="InterPro" id="IPR038763">
    <property type="entry name" value="DHH_sf"/>
</dbReference>
<dbReference type="Proteomes" id="UP000033995">
    <property type="component" value="Unassembled WGS sequence"/>
</dbReference>
<evidence type="ECO:0000313" key="3">
    <source>
        <dbReference type="Proteomes" id="UP000033995"/>
    </source>
</evidence>
<evidence type="ECO:0000256" key="1">
    <source>
        <dbReference type="SAM" id="MobiDB-lite"/>
    </source>
</evidence>
<dbReference type="Gene3D" id="3.90.1640.10">
    <property type="entry name" value="inorganic pyrophosphatase (n-terminal core)"/>
    <property type="match status" value="1"/>
</dbReference>
<dbReference type="PANTHER" id="PTHR47618:SF1">
    <property type="entry name" value="BIFUNCTIONAL OLIGORIBONUCLEASE AND PAP PHOSPHATASE NRNA"/>
    <property type="match status" value="1"/>
</dbReference>
<dbReference type="PANTHER" id="PTHR47618">
    <property type="entry name" value="BIFUNCTIONAL OLIGORIBONUCLEASE AND PAP PHOSPHATASE NRNA"/>
    <property type="match status" value="1"/>
</dbReference>
<evidence type="ECO:0000313" key="2">
    <source>
        <dbReference type="EMBL" id="KKP47652.1"/>
    </source>
</evidence>
<organism evidence="2 3">
    <name type="scientific">Candidatus Woesebacteria bacterium GW2011_GWA2_33_28</name>
    <dbReference type="NCBI Taxonomy" id="1618561"/>
    <lineage>
        <taxon>Bacteria</taxon>
        <taxon>Candidatus Woeseibacteriota</taxon>
    </lineage>
</organism>